<dbReference type="AlphaFoldDB" id="A0A0F9U1U3"/>
<comment type="caution">
    <text evidence="1">The sequence shown here is derived from an EMBL/GenBank/DDBJ whole genome shotgun (WGS) entry which is preliminary data.</text>
</comment>
<dbReference type="EMBL" id="LAZR01000158">
    <property type="protein sequence ID" value="KKN85534.1"/>
    <property type="molecule type" value="Genomic_DNA"/>
</dbReference>
<accession>A0A0F9U1U3</accession>
<reference evidence="1" key="1">
    <citation type="journal article" date="2015" name="Nature">
        <title>Complex archaea that bridge the gap between prokaryotes and eukaryotes.</title>
        <authorList>
            <person name="Spang A."/>
            <person name="Saw J.H."/>
            <person name="Jorgensen S.L."/>
            <person name="Zaremba-Niedzwiedzka K."/>
            <person name="Martijn J."/>
            <person name="Lind A.E."/>
            <person name="van Eijk R."/>
            <person name="Schleper C."/>
            <person name="Guy L."/>
            <person name="Ettema T.J."/>
        </authorList>
    </citation>
    <scope>NUCLEOTIDE SEQUENCE</scope>
</reference>
<gene>
    <name evidence="1" type="ORF">LCGC14_0278570</name>
</gene>
<sequence length="74" mass="8511">MAQTAEEKYARDVTKQANHDTFGIHQQGSLSGNLSWMELYNRKMILDILSHTNVDDWFTADEKARLEGKLIIKS</sequence>
<name>A0A0F9U1U3_9ZZZZ</name>
<evidence type="ECO:0000313" key="1">
    <source>
        <dbReference type="EMBL" id="KKN85534.1"/>
    </source>
</evidence>
<proteinExistence type="predicted"/>
<organism evidence="1">
    <name type="scientific">marine sediment metagenome</name>
    <dbReference type="NCBI Taxonomy" id="412755"/>
    <lineage>
        <taxon>unclassified sequences</taxon>
        <taxon>metagenomes</taxon>
        <taxon>ecological metagenomes</taxon>
    </lineage>
</organism>
<protein>
    <submittedName>
        <fullName evidence="1">Uncharacterized protein</fullName>
    </submittedName>
</protein>